<name>Q1D2F5_MYXXD</name>
<dbReference type="AlphaFoldDB" id="Q1D2F5"/>
<accession>Q1D2F5</accession>
<dbReference type="EnsemblBacteria" id="ABF90057">
    <property type="protein sequence ID" value="ABF90057"/>
    <property type="gene ID" value="MXAN_5013"/>
</dbReference>
<reference evidence="1 2" key="1">
    <citation type="journal article" date="2006" name="Proc. Natl. Acad. Sci. U.S.A.">
        <title>Evolution of sensory complexity recorded in a myxobacterial genome.</title>
        <authorList>
            <person name="Goldman B.S."/>
            <person name="Nierman W.C."/>
            <person name="Kaiser D."/>
            <person name="Slater S.C."/>
            <person name="Durkin A.S."/>
            <person name="Eisen J.A."/>
            <person name="Ronning C.M."/>
            <person name="Barbazuk W.B."/>
            <person name="Blanchard M."/>
            <person name="Field C."/>
            <person name="Halling C."/>
            <person name="Hinkle G."/>
            <person name="Iartchuk O."/>
            <person name="Kim H.S."/>
            <person name="Mackenzie C."/>
            <person name="Madupu R."/>
            <person name="Miller N."/>
            <person name="Shvartsbeyn A."/>
            <person name="Sullivan S.A."/>
            <person name="Vaudin M."/>
            <person name="Wiegand R."/>
            <person name="Kaplan H.B."/>
        </authorList>
    </citation>
    <scope>NUCLEOTIDE SEQUENCE [LARGE SCALE GENOMIC DNA]</scope>
    <source>
        <strain evidence="2">DK1622</strain>
    </source>
</reference>
<sequence>MNCDSRSAAYVAQWHAAAGCAVGLMQKLSMTVVMLCGTLVSGCQGGEEEQPALEQSGGPGIAASVASSSQAVVSPALAASLSCVETYVNAGTCDWAHWSEMWETCETYEHPELEDGVFLEAVQVEDCTVANWSTLRAQLLAPRTPFVSVRDSCNGESQMIYEAASNGCHSLDAAAGASFFDVPIGKSVTLHSGAHCTGDSVAVETDASLCETSFDSGAIANDNVRAFRISDIEAPSSPYRYTCADDEPTCVQNFNSRLGGINKKLTVRAVRMTLAGRATPSMDAIKRTIGNLSDHFSVASRGQVRLDLIGSQTVSVTSQNCKIAKQQARQKSNSNADLTVYVLPGGMCDTSNGGGRSVYIKGNLFRDYAHEVGHVLGLGHGNRRDSTTGKQVRSADSSTYMGKFASDNYNLPQLHWLGWTQKEELVKVNSAIDNGGSIDVTLRPVGANAHSTSSLPLGAVWEVPDTEQRLFIAVPKARTNSSNEIEGGTVFVYRGSRAVGCTGICLGTLQLARFSAKSNNEHEATGIFVKPVAYTSHFIQEDGKRIEVFSSVTLRIRR</sequence>
<evidence type="ECO:0000313" key="1">
    <source>
        <dbReference type="EMBL" id="ABF90057.1"/>
    </source>
</evidence>
<gene>
    <name evidence="1" type="ordered locus">MXAN_5013</name>
</gene>
<dbReference type="Proteomes" id="UP000002402">
    <property type="component" value="Chromosome"/>
</dbReference>
<dbReference type="KEGG" id="mxa:MXAN_5013"/>
<organism evidence="1 2">
    <name type="scientific">Myxococcus xanthus (strain DK1622)</name>
    <dbReference type="NCBI Taxonomy" id="246197"/>
    <lineage>
        <taxon>Bacteria</taxon>
        <taxon>Pseudomonadati</taxon>
        <taxon>Myxococcota</taxon>
        <taxon>Myxococcia</taxon>
        <taxon>Myxococcales</taxon>
        <taxon>Cystobacterineae</taxon>
        <taxon>Myxococcaceae</taxon>
        <taxon>Myxococcus</taxon>
    </lineage>
</organism>
<dbReference type="SUPFAM" id="SSF55486">
    <property type="entry name" value="Metalloproteases ('zincins'), catalytic domain"/>
    <property type="match status" value="1"/>
</dbReference>
<dbReference type="EMBL" id="CP000113">
    <property type="protein sequence ID" value="ABF90057.1"/>
    <property type="molecule type" value="Genomic_DNA"/>
</dbReference>
<proteinExistence type="predicted"/>
<dbReference type="HOGENOM" id="CLU_509794_0_0_7"/>
<keyword evidence="1" id="KW-0449">Lipoprotein</keyword>
<keyword evidence="2" id="KW-1185">Reference proteome</keyword>
<evidence type="ECO:0000313" key="2">
    <source>
        <dbReference type="Proteomes" id="UP000002402"/>
    </source>
</evidence>
<protein>
    <submittedName>
        <fullName evidence="1">Lipoprotein</fullName>
    </submittedName>
</protein>
<dbReference type="PROSITE" id="PS51257">
    <property type="entry name" value="PROKAR_LIPOPROTEIN"/>
    <property type="match status" value="1"/>
</dbReference>